<reference evidence="6" key="1">
    <citation type="submission" date="2022-10" db="EMBL/GenBank/DDBJ databases">
        <title>Chitinophaga sp. nov., isolated from soil.</title>
        <authorList>
            <person name="Jeon C.O."/>
        </authorList>
    </citation>
    <scope>NUCLEOTIDE SEQUENCE</scope>
    <source>
        <strain evidence="6">R8</strain>
    </source>
</reference>
<organism evidence="6 7">
    <name type="scientific">Chitinophaga horti</name>
    <dbReference type="NCBI Taxonomy" id="2920382"/>
    <lineage>
        <taxon>Bacteria</taxon>
        <taxon>Pseudomonadati</taxon>
        <taxon>Bacteroidota</taxon>
        <taxon>Chitinophagia</taxon>
        <taxon>Chitinophagales</taxon>
        <taxon>Chitinophagaceae</taxon>
        <taxon>Chitinophaga</taxon>
    </lineage>
</organism>
<dbReference type="PANTHER" id="PTHR42852">
    <property type="entry name" value="THIOL:DISULFIDE INTERCHANGE PROTEIN DSBE"/>
    <property type="match status" value="1"/>
</dbReference>
<dbReference type="Gene3D" id="3.40.30.10">
    <property type="entry name" value="Glutaredoxin"/>
    <property type="match status" value="1"/>
</dbReference>
<evidence type="ECO:0000256" key="3">
    <source>
        <dbReference type="ARBA" id="ARBA00023157"/>
    </source>
</evidence>
<protein>
    <submittedName>
        <fullName evidence="6">TlpA family protein disulfide reductase</fullName>
    </submittedName>
</protein>
<feature type="domain" description="Thioredoxin" evidence="5">
    <location>
        <begin position="112"/>
        <end position="255"/>
    </location>
</feature>
<gene>
    <name evidence="6" type="ORF">MKQ68_12630</name>
</gene>
<evidence type="ECO:0000256" key="4">
    <source>
        <dbReference type="ARBA" id="ARBA00023284"/>
    </source>
</evidence>
<evidence type="ECO:0000313" key="6">
    <source>
        <dbReference type="EMBL" id="UYQ95946.1"/>
    </source>
</evidence>
<proteinExistence type="predicted"/>
<dbReference type="EMBL" id="CP107006">
    <property type="protein sequence ID" value="UYQ95946.1"/>
    <property type="molecule type" value="Genomic_DNA"/>
</dbReference>
<evidence type="ECO:0000259" key="5">
    <source>
        <dbReference type="PROSITE" id="PS51352"/>
    </source>
</evidence>
<keyword evidence="7" id="KW-1185">Reference proteome</keyword>
<dbReference type="PANTHER" id="PTHR42852:SF6">
    <property type="entry name" value="THIOL:DISULFIDE INTERCHANGE PROTEIN DSBE"/>
    <property type="match status" value="1"/>
</dbReference>
<dbReference type="InterPro" id="IPR050553">
    <property type="entry name" value="Thioredoxin_ResA/DsbE_sf"/>
</dbReference>
<evidence type="ECO:0000256" key="1">
    <source>
        <dbReference type="ARBA" id="ARBA00004196"/>
    </source>
</evidence>
<sequence length="269" mass="30859">MKEKDIDVRQTYWNQVNQLKKRNEHLTAAGHAWTTRYDSLKQAIANWKYDLMAKDLNLANFYRLYDDVLLRAANNRQLLEPIRKTYAKYLERYPQHPYSQKIQDGLSGLLQVFPGNPYITFHATDLAGKDQPIAPYINGKFSLIDLWGSWCGPCIAKSRMVVPLFEKYKDKGFAVVGVAREFDNTKALERCLKREQFPWPQLVEVNDRHGIWNKYGVQNNAGLFILIDAQGKILAIDPTPEELAQYLRVLDQPNTSSIAMPSASATPLP</sequence>
<keyword evidence="2" id="KW-0201">Cytochrome c-type biogenesis</keyword>
<dbReference type="SUPFAM" id="SSF52833">
    <property type="entry name" value="Thioredoxin-like"/>
    <property type="match status" value="1"/>
</dbReference>
<keyword evidence="4" id="KW-0676">Redox-active center</keyword>
<evidence type="ECO:0000256" key="2">
    <source>
        <dbReference type="ARBA" id="ARBA00022748"/>
    </source>
</evidence>
<keyword evidence="3" id="KW-1015">Disulfide bond</keyword>
<dbReference type="PROSITE" id="PS51352">
    <property type="entry name" value="THIOREDOXIN_2"/>
    <property type="match status" value="1"/>
</dbReference>
<dbReference type="InterPro" id="IPR036249">
    <property type="entry name" value="Thioredoxin-like_sf"/>
</dbReference>
<dbReference type="Pfam" id="PF00578">
    <property type="entry name" value="AhpC-TSA"/>
    <property type="match status" value="1"/>
</dbReference>
<comment type="subcellular location">
    <subcellularLocation>
        <location evidence="1">Cell envelope</location>
    </subcellularLocation>
</comment>
<evidence type="ECO:0000313" key="7">
    <source>
        <dbReference type="Proteomes" id="UP001162741"/>
    </source>
</evidence>
<dbReference type="InterPro" id="IPR000866">
    <property type="entry name" value="AhpC/TSA"/>
</dbReference>
<dbReference type="CDD" id="cd02966">
    <property type="entry name" value="TlpA_like_family"/>
    <property type="match status" value="1"/>
</dbReference>
<name>A0ABY6J8E0_9BACT</name>
<dbReference type="Proteomes" id="UP001162741">
    <property type="component" value="Chromosome"/>
</dbReference>
<accession>A0ABY6J8E0</accession>
<dbReference type="InterPro" id="IPR013766">
    <property type="entry name" value="Thioredoxin_domain"/>
</dbReference>
<dbReference type="RefSeq" id="WP_264283616.1">
    <property type="nucleotide sequence ID" value="NZ_CP107006.1"/>
</dbReference>